<keyword evidence="3" id="KW-1185">Reference proteome</keyword>
<evidence type="ECO:0008006" key="4">
    <source>
        <dbReference type="Google" id="ProtNLM"/>
    </source>
</evidence>
<evidence type="ECO:0000313" key="3">
    <source>
        <dbReference type="Proteomes" id="UP001519295"/>
    </source>
</evidence>
<dbReference type="RefSeq" id="WP_210033291.1">
    <property type="nucleotide sequence ID" value="NZ_JAGINU010000001.1"/>
</dbReference>
<feature type="region of interest" description="Disordered" evidence="1">
    <location>
        <begin position="104"/>
        <end position="143"/>
    </location>
</feature>
<protein>
    <recommendedName>
        <fullName evidence="4">Tail assembly chaperone</fullName>
    </recommendedName>
</protein>
<feature type="compositionally biased region" description="Low complexity" evidence="1">
    <location>
        <begin position="124"/>
        <end position="134"/>
    </location>
</feature>
<organism evidence="2 3">
    <name type="scientific">Pseudonocardia parietis</name>
    <dbReference type="NCBI Taxonomy" id="570936"/>
    <lineage>
        <taxon>Bacteria</taxon>
        <taxon>Bacillati</taxon>
        <taxon>Actinomycetota</taxon>
        <taxon>Actinomycetes</taxon>
        <taxon>Pseudonocardiales</taxon>
        <taxon>Pseudonocardiaceae</taxon>
        <taxon>Pseudonocardia</taxon>
    </lineage>
</organism>
<dbReference type="Proteomes" id="UP001519295">
    <property type="component" value="Unassembled WGS sequence"/>
</dbReference>
<reference evidence="2 3" key="1">
    <citation type="submission" date="2021-03" db="EMBL/GenBank/DDBJ databases">
        <title>Sequencing the genomes of 1000 actinobacteria strains.</title>
        <authorList>
            <person name="Klenk H.-P."/>
        </authorList>
    </citation>
    <scope>NUCLEOTIDE SEQUENCE [LARGE SCALE GENOMIC DNA]</scope>
    <source>
        <strain evidence="2 3">DSM 45256</strain>
    </source>
</reference>
<evidence type="ECO:0000313" key="2">
    <source>
        <dbReference type="EMBL" id="MBP2370219.1"/>
    </source>
</evidence>
<proteinExistence type="predicted"/>
<gene>
    <name evidence="2" type="ORF">JOF36_005915</name>
</gene>
<sequence length="143" mass="15866">MKIEHDGETYEFDMDSVNAQELRLVEQHADMTFAEWQQGLQRGKVNALVALVFLAKRRAGSDVEWSDLDSLNIQDLLEAMAEVNGVDLDAVERGEVDVDALAASEMDKARQNREARRAARKTSRTTATAPAAKRPPARRAAAK</sequence>
<dbReference type="EMBL" id="JAGINU010000001">
    <property type="protein sequence ID" value="MBP2370219.1"/>
    <property type="molecule type" value="Genomic_DNA"/>
</dbReference>
<evidence type="ECO:0000256" key="1">
    <source>
        <dbReference type="SAM" id="MobiDB-lite"/>
    </source>
</evidence>
<accession>A0ABS4W217</accession>
<feature type="compositionally biased region" description="Basic and acidic residues" evidence="1">
    <location>
        <begin position="105"/>
        <end position="117"/>
    </location>
</feature>
<name>A0ABS4W217_9PSEU</name>
<comment type="caution">
    <text evidence="2">The sequence shown here is derived from an EMBL/GenBank/DDBJ whole genome shotgun (WGS) entry which is preliminary data.</text>
</comment>